<dbReference type="AlphaFoldDB" id="A0A2S9YHB7"/>
<name>A0A2S9YHB7_9BACT</name>
<dbReference type="EMBL" id="PVNK01000039">
    <property type="protein sequence ID" value="PRQ04422.1"/>
    <property type="molecule type" value="Genomic_DNA"/>
</dbReference>
<proteinExistence type="predicted"/>
<evidence type="ECO:0000313" key="1">
    <source>
        <dbReference type="EMBL" id="PRQ04422.1"/>
    </source>
</evidence>
<organism evidence="1 2">
    <name type="scientific">Enhygromyxa salina</name>
    <dbReference type="NCBI Taxonomy" id="215803"/>
    <lineage>
        <taxon>Bacteria</taxon>
        <taxon>Pseudomonadati</taxon>
        <taxon>Myxococcota</taxon>
        <taxon>Polyangia</taxon>
        <taxon>Nannocystales</taxon>
        <taxon>Nannocystaceae</taxon>
        <taxon>Enhygromyxa</taxon>
    </lineage>
</organism>
<evidence type="ECO:0000313" key="2">
    <source>
        <dbReference type="Proteomes" id="UP000237968"/>
    </source>
</evidence>
<sequence length="188" mass="20285">MFGDQSAWLVCCQLARNPSFSIASELVGLLGTEAELAQLRQAFDAAPTPELLWALGLSGRRVGLDACVEHFDDDDDLTREAAREGLSVAAGRGFASVSEAKSWLEQRGASRSLGGAERGPAQVLAVLAEAPDRLRRALARELRIRSRGRVHLDPGALPHAWRSQLDAPLSIDFDRGFPWTDAELGDGP</sequence>
<comment type="caution">
    <text evidence="1">The sequence shown here is derived from an EMBL/GenBank/DDBJ whole genome shotgun (WGS) entry which is preliminary data.</text>
</comment>
<dbReference type="Proteomes" id="UP000237968">
    <property type="component" value="Unassembled WGS sequence"/>
</dbReference>
<reference evidence="1 2" key="1">
    <citation type="submission" date="2018-03" db="EMBL/GenBank/DDBJ databases">
        <title>Draft Genome Sequences of the Obligatory Marine Myxobacteria Enhygromyxa salina SWB005.</title>
        <authorList>
            <person name="Poehlein A."/>
            <person name="Moghaddam J.A."/>
            <person name="Harms H."/>
            <person name="Alanjari M."/>
            <person name="Koenig G.M."/>
            <person name="Daniel R."/>
            <person name="Schaeberle T.F."/>
        </authorList>
    </citation>
    <scope>NUCLEOTIDE SEQUENCE [LARGE SCALE GENOMIC DNA]</scope>
    <source>
        <strain evidence="1 2">SWB005</strain>
    </source>
</reference>
<gene>
    <name evidence="1" type="ORF">ENSA5_07580</name>
</gene>
<keyword evidence="2" id="KW-1185">Reference proteome</keyword>
<protein>
    <submittedName>
        <fullName evidence="1">Uncharacterized protein</fullName>
    </submittedName>
</protein>
<accession>A0A2S9YHB7</accession>